<evidence type="ECO:0000313" key="2">
    <source>
        <dbReference type="Proteomes" id="UP000075243"/>
    </source>
</evidence>
<dbReference type="STRING" id="3821.A0A151SQ42"/>
<dbReference type="Gramene" id="C.cajan_03123.t">
    <property type="protein sequence ID" value="C.cajan_03123.t"/>
    <property type="gene ID" value="C.cajan_03123"/>
</dbReference>
<keyword evidence="2" id="KW-1185">Reference proteome</keyword>
<dbReference type="PANTHER" id="PTHR35046">
    <property type="entry name" value="ZINC KNUCKLE (CCHC-TYPE) FAMILY PROTEIN"/>
    <property type="match status" value="1"/>
</dbReference>
<protein>
    <submittedName>
        <fullName evidence="1">Transposon Ty3-I Gag-Pol polyprotein</fullName>
    </submittedName>
</protein>
<accession>A0A151SQ42</accession>
<gene>
    <name evidence="1" type="ORF">KK1_003195</name>
</gene>
<dbReference type="AlphaFoldDB" id="A0A151SQ42"/>
<sequence>MGFVLGLPRTQRGKDSIFVVVDHFSTLAHLIPCHKVDDPSNIAKLFFQEVVRLHGLPKTIVSDRDVRFLIHFWKTLWSRLGTKLLFSTTMAKRIHEEWASAKGKPVATGPKRGFRHSRGMVGLVYLFEKCGLLE</sequence>
<dbReference type="GO" id="GO:0003676">
    <property type="term" value="F:nucleic acid binding"/>
    <property type="evidence" value="ECO:0007669"/>
    <property type="project" value="InterPro"/>
</dbReference>
<dbReference type="PANTHER" id="PTHR35046:SF9">
    <property type="entry name" value="RNA-DIRECTED DNA POLYMERASE"/>
    <property type="match status" value="1"/>
</dbReference>
<name>A0A151SQ42_CAJCA</name>
<dbReference type="InterPro" id="IPR036397">
    <property type="entry name" value="RNaseH_sf"/>
</dbReference>
<evidence type="ECO:0000313" key="1">
    <source>
        <dbReference type="EMBL" id="KYP56944.1"/>
    </source>
</evidence>
<organism evidence="1 2">
    <name type="scientific">Cajanus cajan</name>
    <name type="common">Pigeon pea</name>
    <name type="synonym">Cajanus indicus</name>
    <dbReference type="NCBI Taxonomy" id="3821"/>
    <lineage>
        <taxon>Eukaryota</taxon>
        <taxon>Viridiplantae</taxon>
        <taxon>Streptophyta</taxon>
        <taxon>Embryophyta</taxon>
        <taxon>Tracheophyta</taxon>
        <taxon>Spermatophyta</taxon>
        <taxon>Magnoliopsida</taxon>
        <taxon>eudicotyledons</taxon>
        <taxon>Gunneridae</taxon>
        <taxon>Pentapetalae</taxon>
        <taxon>rosids</taxon>
        <taxon>fabids</taxon>
        <taxon>Fabales</taxon>
        <taxon>Fabaceae</taxon>
        <taxon>Papilionoideae</taxon>
        <taxon>50 kb inversion clade</taxon>
        <taxon>NPAAA clade</taxon>
        <taxon>indigoferoid/millettioid clade</taxon>
        <taxon>Phaseoleae</taxon>
        <taxon>Cajanus</taxon>
    </lineage>
</organism>
<dbReference type="SUPFAM" id="SSF53098">
    <property type="entry name" value="Ribonuclease H-like"/>
    <property type="match status" value="1"/>
</dbReference>
<dbReference type="Proteomes" id="UP000075243">
    <property type="component" value="Chromosome 11"/>
</dbReference>
<dbReference type="EMBL" id="CM003613">
    <property type="protein sequence ID" value="KYP56944.1"/>
    <property type="molecule type" value="Genomic_DNA"/>
</dbReference>
<dbReference type="InterPro" id="IPR012337">
    <property type="entry name" value="RNaseH-like_sf"/>
</dbReference>
<proteinExistence type="predicted"/>
<reference evidence="1 2" key="1">
    <citation type="journal article" date="2012" name="Nat. Biotechnol.">
        <title>Draft genome sequence of pigeonpea (Cajanus cajan), an orphan legume crop of resource-poor farmers.</title>
        <authorList>
            <person name="Varshney R.K."/>
            <person name="Chen W."/>
            <person name="Li Y."/>
            <person name="Bharti A.K."/>
            <person name="Saxena R.K."/>
            <person name="Schlueter J.A."/>
            <person name="Donoghue M.T."/>
            <person name="Azam S."/>
            <person name="Fan G."/>
            <person name="Whaley A.M."/>
            <person name="Farmer A.D."/>
            <person name="Sheridan J."/>
            <person name="Iwata A."/>
            <person name="Tuteja R."/>
            <person name="Penmetsa R.V."/>
            <person name="Wu W."/>
            <person name="Upadhyaya H.D."/>
            <person name="Yang S.P."/>
            <person name="Shah T."/>
            <person name="Saxena K.B."/>
            <person name="Michael T."/>
            <person name="McCombie W.R."/>
            <person name="Yang B."/>
            <person name="Zhang G."/>
            <person name="Yang H."/>
            <person name="Wang J."/>
            <person name="Spillane C."/>
            <person name="Cook D.R."/>
            <person name="May G.D."/>
            <person name="Xu X."/>
            <person name="Jackson S.A."/>
        </authorList>
    </citation>
    <scope>NUCLEOTIDE SEQUENCE [LARGE SCALE GENOMIC DNA]</scope>
    <source>
        <strain evidence="2">cv. Asha</strain>
    </source>
</reference>
<dbReference type="Gene3D" id="3.30.420.10">
    <property type="entry name" value="Ribonuclease H-like superfamily/Ribonuclease H"/>
    <property type="match status" value="1"/>
</dbReference>